<evidence type="ECO:0000259" key="12">
    <source>
        <dbReference type="PROSITE" id="PS50109"/>
    </source>
</evidence>
<accession>A0A4V2XN89</accession>
<dbReference type="PANTHER" id="PTHR45436">
    <property type="entry name" value="SENSOR HISTIDINE KINASE YKOH"/>
    <property type="match status" value="1"/>
</dbReference>
<dbReference type="InterPro" id="IPR004358">
    <property type="entry name" value="Sig_transdc_His_kin-like_C"/>
</dbReference>
<dbReference type="Proteomes" id="UP000295431">
    <property type="component" value="Unassembled WGS sequence"/>
</dbReference>
<evidence type="ECO:0000256" key="3">
    <source>
        <dbReference type="ARBA" id="ARBA00012438"/>
    </source>
</evidence>
<feature type="domain" description="Histidine kinase" evidence="12">
    <location>
        <begin position="263"/>
        <end position="470"/>
    </location>
</feature>
<evidence type="ECO:0000256" key="11">
    <source>
        <dbReference type="SAM" id="Phobius"/>
    </source>
</evidence>
<dbReference type="Gene3D" id="6.10.340.10">
    <property type="match status" value="1"/>
</dbReference>
<dbReference type="SMART" id="SM00387">
    <property type="entry name" value="HATPase_c"/>
    <property type="match status" value="1"/>
</dbReference>
<dbReference type="AlphaFoldDB" id="A0A4V2XN89"/>
<evidence type="ECO:0000313" key="15">
    <source>
        <dbReference type="Proteomes" id="UP000295431"/>
    </source>
</evidence>
<evidence type="ECO:0000256" key="9">
    <source>
        <dbReference type="ARBA" id="ARBA00023012"/>
    </source>
</evidence>
<dbReference type="EMBL" id="SMJW01000036">
    <property type="protein sequence ID" value="TDC17266.1"/>
    <property type="molecule type" value="Genomic_DNA"/>
</dbReference>
<comment type="catalytic activity">
    <reaction evidence="1">
        <text>ATP + protein L-histidine = ADP + protein N-phospho-L-histidine.</text>
        <dbReference type="EC" id="2.7.13.3"/>
    </reaction>
</comment>
<evidence type="ECO:0000259" key="13">
    <source>
        <dbReference type="PROSITE" id="PS50885"/>
    </source>
</evidence>
<dbReference type="InterPro" id="IPR005467">
    <property type="entry name" value="His_kinase_dom"/>
</dbReference>
<dbReference type="PANTHER" id="PTHR45436:SF5">
    <property type="entry name" value="SENSOR HISTIDINE KINASE TRCS"/>
    <property type="match status" value="1"/>
</dbReference>
<dbReference type="SMART" id="SM00388">
    <property type="entry name" value="HisKA"/>
    <property type="match status" value="1"/>
</dbReference>
<evidence type="ECO:0000256" key="8">
    <source>
        <dbReference type="ARBA" id="ARBA00022989"/>
    </source>
</evidence>
<evidence type="ECO:0000313" key="14">
    <source>
        <dbReference type="EMBL" id="TDC17266.1"/>
    </source>
</evidence>
<proteinExistence type="predicted"/>
<reference evidence="14 15" key="1">
    <citation type="submission" date="2019-03" db="EMBL/GenBank/DDBJ databases">
        <title>Draft genome sequences of novel Actinobacteria.</title>
        <authorList>
            <person name="Sahin N."/>
            <person name="Ay H."/>
            <person name="Saygin H."/>
        </authorList>
    </citation>
    <scope>NUCLEOTIDE SEQUENCE [LARGE SCALE GENOMIC DNA]</scope>
    <source>
        <strain evidence="14 15">DSM 45347</strain>
    </source>
</reference>
<dbReference type="CDD" id="cd00075">
    <property type="entry name" value="HATPase"/>
    <property type="match status" value="1"/>
</dbReference>
<dbReference type="GO" id="GO:0000155">
    <property type="term" value="F:phosphorelay sensor kinase activity"/>
    <property type="evidence" value="ECO:0007669"/>
    <property type="project" value="InterPro"/>
</dbReference>
<evidence type="ECO:0000256" key="1">
    <source>
        <dbReference type="ARBA" id="ARBA00000085"/>
    </source>
</evidence>
<feature type="transmembrane region" description="Helical" evidence="11">
    <location>
        <begin position="172"/>
        <end position="195"/>
    </location>
</feature>
<dbReference type="OrthoDB" id="9786919at2"/>
<dbReference type="SUPFAM" id="SSF47384">
    <property type="entry name" value="Homodimeric domain of signal transducing histidine kinase"/>
    <property type="match status" value="1"/>
</dbReference>
<dbReference type="Gene3D" id="3.30.565.10">
    <property type="entry name" value="Histidine kinase-like ATPase, C-terminal domain"/>
    <property type="match status" value="1"/>
</dbReference>
<dbReference type="InterPro" id="IPR003661">
    <property type="entry name" value="HisK_dim/P_dom"/>
</dbReference>
<dbReference type="InterPro" id="IPR036890">
    <property type="entry name" value="HATPase_C_sf"/>
</dbReference>
<comment type="caution">
    <text evidence="14">The sequence shown here is derived from an EMBL/GenBank/DDBJ whole genome shotgun (WGS) entry which is preliminary data.</text>
</comment>
<dbReference type="SUPFAM" id="SSF55874">
    <property type="entry name" value="ATPase domain of HSP90 chaperone/DNA topoisomerase II/histidine kinase"/>
    <property type="match status" value="1"/>
</dbReference>
<dbReference type="Pfam" id="PF02518">
    <property type="entry name" value="HATPase_c"/>
    <property type="match status" value="1"/>
</dbReference>
<dbReference type="InterPro" id="IPR003660">
    <property type="entry name" value="HAMP_dom"/>
</dbReference>
<dbReference type="SUPFAM" id="SSF158472">
    <property type="entry name" value="HAMP domain-like"/>
    <property type="match status" value="1"/>
</dbReference>
<keyword evidence="6 11" id="KW-0812">Transmembrane</keyword>
<keyword evidence="4" id="KW-0597">Phosphoprotein</keyword>
<dbReference type="PROSITE" id="PS50885">
    <property type="entry name" value="HAMP"/>
    <property type="match status" value="1"/>
</dbReference>
<evidence type="ECO:0000256" key="4">
    <source>
        <dbReference type="ARBA" id="ARBA00022553"/>
    </source>
</evidence>
<dbReference type="Gene3D" id="1.10.287.130">
    <property type="match status" value="1"/>
</dbReference>
<dbReference type="InterPro" id="IPR050428">
    <property type="entry name" value="TCS_sensor_his_kinase"/>
</dbReference>
<dbReference type="Pfam" id="PF00512">
    <property type="entry name" value="HisKA"/>
    <property type="match status" value="1"/>
</dbReference>
<dbReference type="InterPro" id="IPR003594">
    <property type="entry name" value="HATPase_dom"/>
</dbReference>
<evidence type="ECO:0000256" key="6">
    <source>
        <dbReference type="ARBA" id="ARBA00022692"/>
    </source>
</evidence>
<dbReference type="EC" id="2.7.13.3" evidence="3"/>
<keyword evidence="5" id="KW-0808">Transferase</keyword>
<gene>
    <name evidence="14" type="ORF">E1284_09960</name>
</gene>
<keyword evidence="10 11" id="KW-0472">Membrane</keyword>
<protein>
    <recommendedName>
        <fullName evidence="3">histidine kinase</fullName>
        <ecNumber evidence="3">2.7.13.3</ecNumber>
    </recommendedName>
</protein>
<feature type="domain" description="HAMP" evidence="13">
    <location>
        <begin position="196"/>
        <end position="248"/>
    </location>
</feature>
<dbReference type="SMART" id="SM00304">
    <property type="entry name" value="HAMP"/>
    <property type="match status" value="1"/>
</dbReference>
<keyword evidence="8 11" id="KW-1133">Transmembrane helix</keyword>
<evidence type="ECO:0000256" key="5">
    <source>
        <dbReference type="ARBA" id="ARBA00022679"/>
    </source>
</evidence>
<dbReference type="CDD" id="cd06225">
    <property type="entry name" value="HAMP"/>
    <property type="match status" value="1"/>
</dbReference>
<evidence type="ECO:0000256" key="10">
    <source>
        <dbReference type="ARBA" id="ARBA00023136"/>
    </source>
</evidence>
<name>A0A4V2XN89_9ACTN</name>
<evidence type="ECO:0000256" key="2">
    <source>
        <dbReference type="ARBA" id="ARBA00004236"/>
    </source>
</evidence>
<dbReference type="CDD" id="cd00082">
    <property type="entry name" value="HisKA"/>
    <property type="match status" value="1"/>
</dbReference>
<dbReference type="GO" id="GO:0005886">
    <property type="term" value="C:plasma membrane"/>
    <property type="evidence" value="ECO:0007669"/>
    <property type="project" value="UniProtKB-SubCell"/>
</dbReference>
<dbReference type="PRINTS" id="PR00344">
    <property type="entry name" value="BCTRLSENSOR"/>
</dbReference>
<comment type="subcellular location">
    <subcellularLocation>
        <location evidence="2">Cell membrane</location>
    </subcellularLocation>
</comment>
<organism evidence="14 15">
    <name type="scientific">Actinomadura bangladeshensis</name>
    <dbReference type="NCBI Taxonomy" id="453573"/>
    <lineage>
        <taxon>Bacteria</taxon>
        <taxon>Bacillati</taxon>
        <taxon>Actinomycetota</taxon>
        <taxon>Actinomycetes</taxon>
        <taxon>Streptosporangiales</taxon>
        <taxon>Thermomonosporaceae</taxon>
        <taxon>Actinomadura</taxon>
    </lineage>
</organism>
<dbReference type="InterPro" id="IPR036097">
    <property type="entry name" value="HisK_dim/P_sf"/>
</dbReference>
<evidence type="ECO:0000256" key="7">
    <source>
        <dbReference type="ARBA" id="ARBA00022777"/>
    </source>
</evidence>
<keyword evidence="7 14" id="KW-0418">Kinase</keyword>
<dbReference type="PROSITE" id="PS50109">
    <property type="entry name" value="HIS_KIN"/>
    <property type="match status" value="1"/>
</dbReference>
<dbReference type="Pfam" id="PF00672">
    <property type="entry name" value="HAMP"/>
    <property type="match status" value="1"/>
</dbReference>
<keyword evidence="15" id="KW-1185">Reference proteome</keyword>
<keyword evidence="9" id="KW-0902">Two-component regulatory system</keyword>
<sequence length="472" mass="49752">MTSLRMRMAAAFTAVALLASVLASGVGYVLVRDAMLERTRDAVATQVRQTVERLVPVQMPANADRTLQATLQAALSTADRRQRACVVTSPPGRPVPSPAPGCLHVPVPAVFAARAVRAMVVQRVRHLGRPYLLVGTSVTVYRASAVGAQRTSPPIVLVSVSLDREAADLRSFIRAMVMADAAALLFGLGLALAAAHGLLRPVRRLGAGARALAEGELTTRVQVRGRDELADLAHTFNRAAGALEITVTELRALEEAARRFVADVSHELRTPLTAMTALTDVLEAEPDPTAARLVVAETRRLGALVEHLIEISRFDAGAAALVLDDVVVAEAVAAVLDARGWTGQVAVAAPGDLVVRVDPRRFGVIVANLVGNAFRHGRPPVRLEVRRAERDGVPGFELSVADSGPGIPDDLLPLIFDRFFKAEAARSRSAGSGLGLAIARENASLHGGTLEASAGPQAGAVFTLWLPVAGTR</sequence>